<evidence type="ECO:0000259" key="1">
    <source>
        <dbReference type="PROSITE" id="PS50844"/>
    </source>
</evidence>
<proteinExistence type="predicted"/>
<protein>
    <recommendedName>
        <fullName evidence="1">AFP-like domain-containing protein</fullName>
    </recommendedName>
</protein>
<dbReference type="Gene3D" id="3.20.20.70">
    <property type="entry name" value="Aldolase class I"/>
    <property type="match status" value="1"/>
</dbReference>
<dbReference type="PANTHER" id="PTHR42966">
    <property type="entry name" value="N-ACETYLNEURAMINATE SYNTHASE"/>
    <property type="match status" value="1"/>
</dbReference>
<evidence type="ECO:0000313" key="2">
    <source>
        <dbReference type="EMBL" id="OQS42856.1"/>
    </source>
</evidence>
<dbReference type="InterPro" id="IPR013132">
    <property type="entry name" value="PseI/NeuA/B-like_N"/>
</dbReference>
<accession>A0A1W0D793</accession>
<dbReference type="InterPro" id="IPR006190">
    <property type="entry name" value="SAF_AFP_Neu5Ac"/>
</dbReference>
<dbReference type="Pfam" id="PF08666">
    <property type="entry name" value="SAF"/>
    <property type="match status" value="1"/>
</dbReference>
<dbReference type="Gene3D" id="3.90.1210.10">
    <property type="entry name" value="Antifreeze-like/N-acetylneuraminic acid synthase C-terminal domain"/>
    <property type="match status" value="1"/>
</dbReference>
<dbReference type="InterPro" id="IPR013974">
    <property type="entry name" value="SAF"/>
</dbReference>
<dbReference type="InterPro" id="IPR051690">
    <property type="entry name" value="PseI-like"/>
</dbReference>
<dbReference type="InterPro" id="IPR013785">
    <property type="entry name" value="Aldolase_TIM"/>
</dbReference>
<feature type="domain" description="AFP-like" evidence="1">
    <location>
        <begin position="294"/>
        <end position="352"/>
    </location>
</feature>
<dbReference type="SUPFAM" id="SSF51569">
    <property type="entry name" value="Aldolase"/>
    <property type="match status" value="1"/>
</dbReference>
<evidence type="ECO:0000313" key="3">
    <source>
        <dbReference type="Proteomes" id="UP000192721"/>
    </source>
</evidence>
<name>A0A1W0D793_9NEIS</name>
<dbReference type="EMBL" id="MUKV01000004">
    <property type="protein sequence ID" value="OQS42856.1"/>
    <property type="molecule type" value="Genomic_DNA"/>
</dbReference>
<comment type="caution">
    <text evidence="2">The sequence shown here is derived from an EMBL/GenBank/DDBJ whole genome shotgun (WGS) entry which is preliminary data.</text>
</comment>
<sequence>MRQIGIGGRLIGDGQAPFTIAEVGINHNGDVDLALQMIETAAKAGADAVKFQTFKAVEFCGDPEQQYTYRSQGREVTESMLAMFQRHELPRAAWFRLKAKCDELGILFLSTPQNRGDLDLLMEVGVPAIKIGSDDFSNLPLIRHYRQAGVPLIMSCGMSDLSEVHQALEAAGWFNGHPVVVLLCTSQYPTPPEDVHLRKLMTLRQAFDGLLLGFSDHTQGPLASSLARGLGACVFEKHFTLSHDFPGPDHWFSEEPADLGEWVAHIHAADKMLGSPWVRPTEAEREMRELARRSVVALRRIAPGETLTLENIGLRRPGGGLPPECLDRVLGLNASVALQQGQRLEWGDMVKARQA</sequence>
<gene>
    <name evidence="2" type="ORF">B0T45_04890</name>
</gene>
<dbReference type="SMART" id="SM00858">
    <property type="entry name" value="SAF"/>
    <property type="match status" value="1"/>
</dbReference>
<dbReference type="GO" id="GO:0016051">
    <property type="term" value="P:carbohydrate biosynthetic process"/>
    <property type="evidence" value="ECO:0007669"/>
    <property type="project" value="InterPro"/>
</dbReference>
<dbReference type="CDD" id="cd11615">
    <property type="entry name" value="SAF_NeuB_like"/>
    <property type="match status" value="1"/>
</dbReference>
<dbReference type="PANTHER" id="PTHR42966:SF1">
    <property type="entry name" value="SIALIC ACID SYNTHASE"/>
    <property type="match status" value="1"/>
</dbReference>
<dbReference type="PROSITE" id="PS50844">
    <property type="entry name" value="AFP_LIKE"/>
    <property type="match status" value="1"/>
</dbReference>
<dbReference type="InterPro" id="IPR036732">
    <property type="entry name" value="AFP_Neu5c_C_sf"/>
</dbReference>
<dbReference type="Proteomes" id="UP000192721">
    <property type="component" value="Unassembled WGS sequence"/>
</dbReference>
<dbReference type="Pfam" id="PF03102">
    <property type="entry name" value="NeuB"/>
    <property type="match status" value="1"/>
</dbReference>
<dbReference type="InterPro" id="IPR057736">
    <property type="entry name" value="SAF_PseI/NeuA/NeuB"/>
</dbReference>
<dbReference type="AlphaFoldDB" id="A0A1W0D793"/>
<dbReference type="GO" id="GO:0047444">
    <property type="term" value="F:N-acylneuraminate-9-phosphate synthase activity"/>
    <property type="evidence" value="ECO:0007669"/>
    <property type="project" value="TreeGrafter"/>
</dbReference>
<dbReference type="SUPFAM" id="SSF51269">
    <property type="entry name" value="AFP III-like domain"/>
    <property type="match status" value="1"/>
</dbReference>
<reference evidence="2 3" key="1">
    <citation type="submission" date="2017-02" db="EMBL/GenBank/DDBJ databases">
        <title>Chromobacterium haemolyticum H5244.</title>
        <authorList>
            <person name="Gulvik C.A."/>
        </authorList>
    </citation>
    <scope>NUCLEOTIDE SEQUENCE [LARGE SCALE GENOMIC DNA]</scope>
    <source>
        <strain evidence="2 3">H5244</strain>
    </source>
</reference>
<organism evidence="2 3">
    <name type="scientific">Chromobacterium haemolyticum</name>
    <dbReference type="NCBI Taxonomy" id="394935"/>
    <lineage>
        <taxon>Bacteria</taxon>
        <taxon>Pseudomonadati</taxon>
        <taxon>Pseudomonadota</taxon>
        <taxon>Betaproteobacteria</taxon>
        <taxon>Neisseriales</taxon>
        <taxon>Chromobacteriaceae</taxon>
        <taxon>Chromobacterium</taxon>
    </lineage>
</organism>